<organism evidence="2 3">
    <name type="scientific">Lasiosphaeria hispida</name>
    <dbReference type="NCBI Taxonomy" id="260671"/>
    <lineage>
        <taxon>Eukaryota</taxon>
        <taxon>Fungi</taxon>
        <taxon>Dikarya</taxon>
        <taxon>Ascomycota</taxon>
        <taxon>Pezizomycotina</taxon>
        <taxon>Sordariomycetes</taxon>
        <taxon>Sordariomycetidae</taxon>
        <taxon>Sordariales</taxon>
        <taxon>Lasiosphaeriaceae</taxon>
        <taxon>Lasiosphaeria</taxon>
    </lineage>
</organism>
<comment type="caution">
    <text evidence="2">The sequence shown here is derived from an EMBL/GenBank/DDBJ whole genome shotgun (WGS) entry which is preliminary data.</text>
</comment>
<keyword evidence="1" id="KW-0732">Signal</keyword>
<feature type="chain" id="PRO_5042540558" evidence="1">
    <location>
        <begin position="21"/>
        <end position="99"/>
    </location>
</feature>
<keyword evidence="3" id="KW-1185">Reference proteome</keyword>
<sequence length="99" mass="11154">MMFLTLLLAILPLVLPVGSSDTDDKPPTVLEELVSILIRIEDNVRPVFPSYFFHSGARDHMDIFFQTSLQHGIVSSPIPTPFRHQPTGYSSFLVSLRQN</sequence>
<dbReference type="Proteomes" id="UP001275084">
    <property type="component" value="Unassembled WGS sequence"/>
</dbReference>
<evidence type="ECO:0000313" key="2">
    <source>
        <dbReference type="EMBL" id="KAK3352286.1"/>
    </source>
</evidence>
<feature type="signal peptide" evidence="1">
    <location>
        <begin position="1"/>
        <end position="20"/>
    </location>
</feature>
<protein>
    <submittedName>
        <fullName evidence="2">Uncharacterized protein</fullName>
    </submittedName>
</protein>
<proteinExistence type="predicted"/>
<dbReference type="EMBL" id="JAUIQD010000004">
    <property type="protein sequence ID" value="KAK3352286.1"/>
    <property type="molecule type" value="Genomic_DNA"/>
</dbReference>
<evidence type="ECO:0000313" key="3">
    <source>
        <dbReference type="Proteomes" id="UP001275084"/>
    </source>
</evidence>
<name>A0AAJ0HGL6_9PEZI</name>
<accession>A0AAJ0HGL6</accession>
<gene>
    <name evidence="2" type="ORF">B0T25DRAFT_541610</name>
</gene>
<reference evidence="2" key="1">
    <citation type="journal article" date="2023" name="Mol. Phylogenet. Evol.">
        <title>Genome-scale phylogeny and comparative genomics of the fungal order Sordariales.</title>
        <authorList>
            <person name="Hensen N."/>
            <person name="Bonometti L."/>
            <person name="Westerberg I."/>
            <person name="Brannstrom I.O."/>
            <person name="Guillou S."/>
            <person name="Cros-Aarteil S."/>
            <person name="Calhoun S."/>
            <person name="Haridas S."/>
            <person name="Kuo A."/>
            <person name="Mondo S."/>
            <person name="Pangilinan J."/>
            <person name="Riley R."/>
            <person name="LaButti K."/>
            <person name="Andreopoulos B."/>
            <person name="Lipzen A."/>
            <person name="Chen C."/>
            <person name="Yan M."/>
            <person name="Daum C."/>
            <person name="Ng V."/>
            <person name="Clum A."/>
            <person name="Steindorff A."/>
            <person name="Ohm R.A."/>
            <person name="Martin F."/>
            <person name="Silar P."/>
            <person name="Natvig D.O."/>
            <person name="Lalanne C."/>
            <person name="Gautier V."/>
            <person name="Ament-Velasquez S.L."/>
            <person name="Kruys A."/>
            <person name="Hutchinson M.I."/>
            <person name="Powell A.J."/>
            <person name="Barry K."/>
            <person name="Miller A.N."/>
            <person name="Grigoriev I.V."/>
            <person name="Debuchy R."/>
            <person name="Gladieux P."/>
            <person name="Hiltunen Thoren M."/>
            <person name="Johannesson H."/>
        </authorList>
    </citation>
    <scope>NUCLEOTIDE SEQUENCE</scope>
    <source>
        <strain evidence="2">CBS 955.72</strain>
    </source>
</reference>
<evidence type="ECO:0000256" key="1">
    <source>
        <dbReference type="SAM" id="SignalP"/>
    </source>
</evidence>
<dbReference type="AlphaFoldDB" id="A0AAJ0HGL6"/>
<reference evidence="2" key="2">
    <citation type="submission" date="2023-06" db="EMBL/GenBank/DDBJ databases">
        <authorList>
            <consortium name="Lawrence Berkeley National Laboratory"/>
            <person name="Haridas S."/>
            <person name="Hensen N."/>
            <person name="Bonometti L."/>
            <person name="Westerberg I."/>
            <person name="Brannstrom I.O."/>
            <person name="Guillou S."/>
            <person name="Cros-Aarteil S."/>
            <person name="Calhoun S."/>
            <person name="Kuo A."/>
            <person name="Mondo S."/>
            <person name="Pangilinan J."/>
            <person name="Riley R."/>
            <person name="Labutti K."/>
            <person name="Andreopoulos B."/>
            <person name="Lipzen A."/>
            <person name="Chen C."/>
            <person name="Yanf M."/>
            <person name="Daum C."/>
            <person name="Ng V."/>
            <person name="Clum A."/>
            <person name="Steindorff A."/>
            <person name="Ohm R."/>
            <person name="Martin F."/>
            <person name="Silar P."/>
            <person name="Natvig D."/>
            <person name="Lalanne C."/>
            <person name="Gautier V."/>
            <person name="Ament-Velasquez S.L."/>
            <person name="Kruys A."/>
            <person name="Hutchinson M.I."/>
            <person name="Powell A.J."/>
            <person name="Barry K."/>
            <person name="Miller A.N."/>
            <person name="Grigoriev I.V."/>
            <person name="Debuchy R."/>
            <person name="Gladieux P."/>
            <person name="Thoren M.H."/>
            <person name="Johannesson H."/>
        </authorList>
    </citation>
    <scope>NUCLEOTIDE SEQUENCE</scope>
    <source>
        <strain evidence="2">CBS 955.72</strain>
    </source>
</reference>